<dbReference type="Proteomes" id="UP000645217">
    <property type="component" value="Unassembled WGS sequence"/>
</dbReference>
<feature type="repeat" description="WD" evidence="3">
    <location>
        <begin position="844"/>
        <end position="885"/>
    </location>
</feature>
<dbReference type="PROSITE" id="PS50294">
    <property type="entry name" value="WD_REPEATS_REGION"/>
    <property type="match status" value="12"/>
</dbReference>
<feature type="repeat" description="WD" evidence="3">
    <location>
        <begin position="886"/>
        <end position="919"/>
    </location>
</feature>
<dbReference type="Pfam" id="PF20703">
    <property type="entry name" value="nSTAND1"/>
    <property type="match status" value="1"/>
</dbReference>
<dbReference type="InterPro" id="IPR001680">
    <property type="entry name" value="WD40_rpt"/>
</dbReference>
<dbReference type="EMBL" id="BMNT01000006">
    <property type="protein sequence ID" value="GGK71811.1"/>
    <property type="molecule type" value="Genomic_DNA"/>
</dbReference>
<comment type="caution">
    <text evidence="6">The sequence shown here is derived from an EMBL/GenBank/DDBJ whole genome shotgun (WGS) entry which is preliminary data.</text>
</comment>
<keyword evidence="7" id="KW-1185">Reference proteome</keyword>
<dbReference type="PROSITE" id="PS50082">
    <property type="entry name" value="WD_REPEATS_2"/>
    <property type="match status" value="14"/>
</dbReference>
<dbReference type="InterPro" id="IPR020472">
    <property type="entry name" value="WD40_PAC1"/>
</dbReference>
<sequence length="1319" mass="138439">MGRPERELSPDTGPLHAFAFDLRRLREAAGRPSYRRLSAVANFSVTALSEAAGGNVLPSLAVTLAYVRACGGDVNAWEERWRRVTDELAGRDGEDPAAEVTENAPYLGLATFGPEHAGLFFGRERLVAELCARLADASLIAVFGASGAGKSSLLRAGLLPAVAEGMVDGGACWQVVVMTPGERPVETLSRCLAALAPSLGAAEAEDSRSAAFAYGMAAPHVPVTANGTPSANGTPGMNGAGGTNGRTGADATTASHNGAAVLHRPVSADGAASPNGTTGVNGAGSAASDGLAEDGPAGVRRWVGRVLAERPEPARLLVLVDQFEEVFTLCRDDRERARFVSLLVALGEEPRARVVLGVRADFYAHCAEHADLVAALRDRQVLVGPMEEEDLRRAITGPAGQTGCKVAPELVDLIVAEAGEHAGALPLISHTLLETWRRRRGTSLTLAGYRAAGGVRGAIAATAERVHDELPVERRPLVRRVMLRLIAPGDGTEDTRRRARHAELTGGPDGEAMADVLDRLIGGRLVTADHDSVTIAHEALIRTWPRLRSWLAEDRELLRAHRKLTEAAAEWEQHGRDPAFLYRGARLAGWEGRPLSGLNDVERAFLAAGRAQQARERGAVRRRVVLALAGLTCAVVAVSVLAAMALVQAGEIGAQRDLAVSRQLAAESRTQAQFDPERALRQARRAYAVRPTLEAETALRQALIDDRLIASLPGPAGRQLGVAWSRDGARVAATSSDGTVRVWTRAGGGSGLPGGPPLVLTGHRGEVWSPAFSPDGRRLATAGQDGTVRVWALDGGVAPLVLTGHEGRVWSVAFSPDGRRLASAGDDGTVRVWNAGGGRPVMVLRGHDGPVLGVAWSPDGRRLAGGGEDGTVRLWNADGGRPVAVLRGHGGAVKTVRFSPDGTRVASAGAGVDGTARVWPAGGDGEPVVLRGHDGTVEGLDFSPDGHWLATTSDDATVRVWSTSGAGDPLVVRGHQRVVWSAAFSPDGARLVTAGEDGTVRVWSVLGGATILRGHRDAVWSAEFLPDGRHVVSGGMDGTVGVWDVSGGRRRVLRGHDGEVLGVTAARDGRHVASAGRDGTVRVWDLDGEGGPVVLRGHKGLVWTAPFSPDGRHVATAGIDGTLRVWPADGSGPALVREADADQIRFAVFSPDGRHIATGGADGTVRVWDVDGRTAPVVLRGHQGLVWAVAFSPDGRRLASAGTDGTVRVWPLDGRGAPVVHQAHQGMVWYVSFSPDGRWVASSGHDATVRLWRPDRAGGPLTVSGFGASVESVSFAPDSRRILTTHDDGTVRVWDCAACAPVDRLLQQVDRGLASHAGP</sequence>
<dbReference type="CDD" id="cd00200">
    <property type="entry name" value="WD40"/>
    <property type="match status" value="2"/>
</dbReference>
<dbReference type="PROSITE" id="PS00678">
    <property type="entry name" value="WD_REPEATS_1"/>
    <property type="match status" value="3"/>
</dbReference>
<feature type="repeat" description="WD" evidence="3">
    <location>
        <begin position="1137"/>
        <end position="1171"/>
    </location>
</feature>
<name>A0A917VFA7_9ACTN</name>
<accession>A0A917VFA7</accession>
<dbReference type="SUPFAM" id="SSF52540">
    <property type="entry name" value="P-loop containing nucleoside triphosphate hydrolases"/>
    <property type="match status" value="1"/>
</dbReference>
<dbReference type="PANTHER" id="PTHR19879">
    <property type="entry name" value="TRANSCRIPTION INITIATION FACTOR TFIID"/>
    <property type="match status" value="1"/>
</dbReference>
<feature type="region of interest" description="Disordered" evidence="4">
    <location>
        <begin position="225"/>
        <end position="252"/>
    </location>
</feature>
<dbReference type="InterPro" id="IPR015943">
    <property type="entry name" value="WD40/YVTN_repeat-like_dom_sf"/>
</dbReference>
<feature type="repeat" description="WD" evidence="3">
    <location>
        <begin position="1012"/>
        <end position="1053"/>
    </location>
</feature>
<protein>
    <recommendedName>
        <fullName evidence="5">Novel STAND NTPase 1 domain-containing protein</fullName>
    </recommendedName>
</protein>
<evidence type="ECO:0000256" key="4">
    <source>
        <dbReference type="SAM" id="MobiDB-lite"/>
    </source>
</evidence>
<feature type="repeat" description="WD" evidence="3">
    <location>
        <begin position="1179"/>
        <end position="1210"/>
    </location>
</feature>
<dbReference type="SMART" id="SM00320">
    <property type="entry name" value="WD40"/>
    <property type="match status" value="14"/>
</dbReference>
<dbReference type="RefSeq" id="WP_189162066.1">
    <property type="nucleotide sequence ID" value="NZ_BMNT01000006.1"/>
</dbReference>
<feature type="region of interest" description="Disordered" evidence="4">
    <location>
        <begin position="267"/>
        <end position="294"/>
    </location>
</feature>
<feature type="compositionally biased region" description="Gly residues" evidence="4">
    <location>
        <begin position="236"/>
        <end position="245"/>
    </location>
</feature>
<feature type="repeat" description="WD" evidence="3">
    <location>
        <begin position="1053"/>
        <end position="1087"/>
    </location>
</feature>
<feature type="repeat" description="WD" evidence="3">
    <location>
        <begin position="760"/>
        <end position="791"/>
    </location>
</feature>
<proteinExistence type="predicted"/>
<gene>
    <name evidence="6" type="ORF">GCM10007964_13350</name>
</gene>
<organism evidence="6 7">
    <name type="scientific">Sphaerisporangium melleum</name>
    <dbReference type="NCBI Taxonomy" id="321316"/>
    <lineage>
        <taxon>Bacteria</taxon>
        <taxon>Bacillati</taxon>
        <taxon>Actinomycetota</taxon>
        <taxon>Actinomycetes</taxon>
        <taxon>Streptosporangiales</taxon>
        <taxon>Streptosporangiaceae</taxon>
        <taxon>Sphaerisporangium</taxon>
    </lineage>
</organism>
<evidence type="ECO:0000256" key="1">
    <source>
        <dbReference type="ARBA" id="ARBA00022574"/>
    </source>
</evidence>
<dbReference type="PRINTS" id="PR00320">
    <property type="entry name" value="GPROTEINBRPT"/>
</dbReference>
<feature type="repeat" description="WD" evidence="3">
    <location>
        <begin position="722"/>
        <end position="743"/>
    </location>
</feature>
<dbReference type="PANTHER" id="PTHR19879:SF9">
    <property type="entry name" value="TRANSCRIPTION INITIATION FACTOR TFIID SUBUNIT 5"/>
    <property type="match status" value="1"/>
</dbReference>
<reference evidence="6" key="1">
    <citation type="journal article" date="2014" name="Int. J. Syst. Evol. Microbiol.">
        <title>Complete genome sequence of Corynebacterium casei LMG S-19264T (=DSM 44701T), isolated from a smear-ripened cheese.</title>
        <authorList>
            <consortium name="US DOE Joint Genome Institute (JGI-PGF)"/>
            <person name="Walter F."/>
            <person name="Albersmeier A."/>
            <person name="Kalinowski J."/>
            <person name="Ruckert C."/>
        </authorList>
    </citation>
    <scope>NUCLEOTIDE SEQUENCE</scope>
    <source>
        <strain evidence="6">JCM 13064</strain>
    </source>
</reference>
<dbReference type="Gene3D" id="2.130.10.10">
    <property type="entry name" value="YVTN repeat-like/Quinoprotein amine dehydrogenase"/>
    <property type="match status" value="6"/>
</dbReference>
<evidence type="ECO:0000259" key="5">
    <source>
        <dbReference type="Pfam" id="PF20703"/>
    </source>
</evidence>
<reference evidence="6" key="2">
    <citation type="submission" date="2020-09" db="EMBL/GenBank/DDBJ databases">
        <authorList>
            <person name="Sun Q."/>
            <person name="Ohkuma M."/>
        </authorList>
    </citation>
    <scope>NUCLEOTIDE SEQUENCE</scope>
    <source>
        <strain evidence="6">JCM 13064</strain>
    </source>
</reference>
<feature type="repeat" description="WD" evidence="3">
    <location>
        <begin position="1221"/>
        <end position="1252"/>
    </location>
</feature>
<evidence type="ECO:0000313" key="7">
    <source>
        <dbReference type="Proteomes" id="UP000645217"/>
    </source>
</evidence>
<dbReference type="InterPro" id="IPR049052">
    <property type="entry name" value="nSTAND1"/>
</dbReference>
<feature type="domain" description="Novel STAND NTPase 1" evidence="5">
    <location>
        <begin position="105"/>
        <end position="578"/>
    </location>
</feature>
<dbReference type="SUPFAM" id="SSF50978">
    <property type="entry name" value="WD40 repeat-like"/>
    <property type="match status" value="3"/>
</dbReference>
<feature type="repeat" description="WD" evidence="3">
    <location>
        <begin position="930"/>
        <end position="962"/>
    </location>
</feature>
<feature type="repeat" description="WD" evidence="3">
    <location>
        <begin position="972"/>
        <end position="1013"/>
    </location>
</feature>
<evidence type="ECO:0000313" key="6">
    <source>
        <dbReference type="EMBL" id="GGK71811.1"/>
    </source>
</evidence>
<evidence type="ECO:0000256" key="2">
    <source>
        <dbReference type="ARBA" id="ARBA00022737"/>
    </source>
</evidence>
<feature type="repeat" description="WD" evidence="3">
    <location>
        <begin position="802"/>
        <end position="843"/>
    </location>
</feature>
<feature type="repeat" description="WD" evidence="3">
    <location>
        <begin position="1263"/>
        <end position="1295"/>
    </location>
</feature>
<dbReference type="InterPro" id="IPR019775">
    <property type="entry name" value="WD40_repeat_CS"/>
</dbReference>
<keyword evidence="1 3" id="KW-0853">WD repeat</keyword>
<dbReference type="Pfam" id="PF00400">
    <property type="entry name" value="WD40"/>
    <property type="match status" value="14"/>
</dbReference>
<dbReference type="InterPro" id="IPR036322">
    <property type="entry name" value="WD40_repeat_dom_sf"/>
</dbReference>
<feature type="repeat" description="WD" evidence="3">
    <location>
        <begin position="1095"/>
        <end position="1126"/>
    </location>
</feature>
<evidence type="ECO:0000256" key="3">
    <source>
        <dbReference type="PROSITE-ProRule" id="PRU00221"/>
    </source>
</evidence>
<keyword evidence="2" id="KW-0677">Repeat</keyword>
<dbReference type="InterPro" id="IPR027417">
    <property type="entry name" value="P-loop_NTPase"/>
</dbReference>